<protein>
    <recommendedName>
        <fullName evidence="3">Lipoprotein</fullName>
    </recommendedName>
</protein>
<dbReference type="Proteomes" id="UP000002318">
    <property type="component" value="Chromosome"/>
</dbReference>
<dbReference type="KEGG" id="ssm:Spirs_1517"/>
<evidence type="ECO:0000313" key="2">
    <source>
        <dbReference type="Proteomes" id="UP000002318"/>
    </source>
</evidence>
<proteinExistence type="predicted"/>
<reference evidence="1 2" key="1">
    <citation type="journal article" date="2010" name="Stand. Genomic Sci.">
        <title>Complete genome sequence of Spirochaeta smaragdinae type strain (SEBR 4228).</title>
        <authorList>
            <person name="Mavromatis K."/>
            <person name="Yasawong M."/>
            <person name="Chertkov O."/>
            <person name="Lapidus A."/>
            <person name="Lucas S."/>
            <person name="Nolan M."/>
            <person name="Del Rio T.G."/>
            <person name="Tice H."/>
            <person name="Cheng J.F."/>
            <person name="Pitluck S."/>
            <person name="Liolios K."/>
            <person name="Ivanova N."/>
            <person name="Tapia R."/>
            <person name="Han C."/>
            <person name="Bruce D."/>
            <person name="Goodwin L."/>
            <person name="Pati A."/>
            <person name="Chen A."/>
            <person name="Palaniappan K."/>
            <person name="Land M."/>
            <person name="Hauser L."/>
            <person name="Chang Y.J."/>
            <person name="Jeffries C.D."/>
            <person name="Detter J.C."/>
            <person name="Rohde M."/>
            <person name="Brambilla E."/>
            <person name="Spring S."/>
            <person name="Goker M."/>
            <person name="Sikorski J."/>
            <person name="Woyke T."/>
            <person name="Bristow J."/>
            <person name="Eisen J.A."/>
            <person name="Markowitz V."/>
            <person name="Hugenholtz P."/>
            <person name="Klenk H.P."/>
            <person name="Kyrpides N.C."/>
        </authorList>
    </citation>
    <scope>NUCLEOTIDE SEQUENCE [LARGE SCALE GENOMIC DNA]</scope>
    <source>
        <strain evidence="2">DSM 11293 / JCM 15392 / SEBR 4228</strain>
    </source>
</reference>
<dbReference type="AlphaFoldDB" id="E1R5M9"/>
<dbReference type="HOGENOM" id="CLU_1065211_0_0_12"/>
<accession>E1R5M9</accession>
<dbReference type="PROSITE" id="PS51257">
    <property type="entry name" value="PROKAR_LIPOPROTEIN"/>
    <property type="match status" value="1"/>
</dbReference>
<dbReference type="EMBL" id="CP002116">
    <property type="protein sequence ID" value="ADK80644.1"/>
    <property type="molecule type" value="Genomic_DNA"/>
</dbReference>
<dbReference type="STRING" id="573413.Spirs_1517"/>
<keyword evidence="2" id="KW-1185">Reference proteome</keyword>
<evidence type="ECO:0008006" key="3">
    <source>
        <dbReference type="Google" id="ProtNLM"/>
    </source>
</evidence>
<evidence type="ECO:0000313" key="1">
    <source>
        <dbReference type="EMBL" id="ADK80644.1"/>
    </source>
</evidence>
<name>E1R5M9_SEDSS</name>
<organism evidence="1 2">
    <name type="scientific">Sediminispirochaeta smaragdinae (strain DSM 11293 / JCM 15392 / SEBR 4228)</name>
    <name type="common">Spirochaeta smaragdinae</name>
    <dbReference type="NCBI Taxonomy" id="573413"/>
    <lineage>
        <taxon>Bacteria</taxon>
        <taxon>Pseudomonadati</taxon>
        <taxon>Spirochaetota</taxon>
        <taxon>Spirochaetia</taxon>
        <taxon>Spirochaetales</taxon>
        <taxon>Spirochaetaceae</taxon>
        <taxon>Sediminispirochaeta</taxon>
    </lineage>
</organism>
<sequence>MEKRLPFFIVALSLILLGSCSGNLFMDAGLEKGPDFDADVTITDSNVMSYSEDIFDGEISESLSSSEAQTAYDNLLDYATDGGTADADTPKKQAAAAAAGKVMIESNDDAKELVNSLPDIISELTDDDPDDPEDLIATFVPSDLKNDKTAFTEAINDLLAAADAFNALGSGLSDTDDPGDIGLSDGDAGGIAQMAIVAIVVSTAVDNLGSVENLWTLVQDPTDPSVQFSDGYDPFDELDEGSENISSLSNIISWARLDTTF</sequence>
<dbReference type="OrthoDB" id="9827366at2"/>
<dbReference type="RefSeq" id="WP_013254108.1">
    <property type="nucleotide sequence ID" value="NC_014364.1"/>
</dbReference>
<gene>
    <name evidence="1" type="ordered locus">Spirs_1517</name>
</gene>